<dbReference type="GO" id="GO:0051787">
    <property type="term" value="F:misfolded protein binding"/>
    <property type="evidence" value="ECO:0007669"/>
    <property type="project" value="TreeGrafter"/>
</dbReference>
<evidence type="ECO:0000256" key="1">
    <source>
        <dbReference type="ARBA" id="ARBA00004613"/>
    </source>
</evidence>
<dbReference type="InterPro" id="IPR016015">
    <property type="entry name" value="Clusterin_C"/>
</dbReference>
<feature type="domain" description="Clusterin N-terminal" evidence="10">
    <location>
        <begin position="127"/>
        <end position="347"/>
    </location>
</feature>
<feature type="transmembrane region" description="Helical" evidence="9">
    <location>
        <begin position="106"/>
        <end position="124"/>
    </location>
</feature>
<evidence type="ECO:0000256" key="5">
    <source>
        <dbReference type="ARBA" id="ARBA00023157"/>
    </source>
</evidence>
<keyword evidence="5" id="KW-1015">Disulfide bond</keyword>
<evidence type="ECO:0000256" key="2">
    <source>
        <dbReference type="ARBA" id="ARBA00010069"/>
    </source>
</evidence>
<feature type="domain" description="Clusterin C-terminal" evidence="11">
    <location>
        <begin position="376"/>
        <end position="584"/>
    </location>
</feature>
<dbReference type="InterPro" id="IPR000753">
    <property type="entry name" value="Clusterin-like"/>
</dbReference>
<keyword evidence="9" id="KW-0472">Membrane</keyword>
<dbReference type="PANTHER" id="PTHR10970">
    <property type="entry name" value="CLUSTERIN"/>
    <property type="match status" value="1"/>
</dbReference>
<feature type="region of interest" description="Disordered" evidence="8">
    <location>
        <begin position="36"/>
        <end position="96"/>
    </location>
</feature>
<keyword evidence="7" id="KW-0175">Coiled coil</keyword>
<dbReference type="AlphaFoldDB" id="A0AAJ7TES1"/>
<comment type="similarity">
    <text evidence="2">Belongs to the clusterin family.</text>
</comment>
<dbReference type="SMART" id="SM00030">
    <property type="entry name" value="CLb"/>
    <property type="match status" value="1"/>
</dbReference>
<keyword evidence="3" id="KW-0964">Secreted</keyword>
<evidence type="ECO:0000313" key="13">
    <source>
        <dbReference type="RefSeq" id="XP_032815252.1"/>
    </source>
</evidence>
<keyword evidence="12" id="KW-1185">Reference proteome</keyword>
<evidence type="ECO:0000256" key="9">
    <source>
        <dbReference type="SAM" id="Phobius"/>
    </source>
</evidence>
<proteinExistence type="inferred from homology"/>
<dbReference type="CTD" id="1191"/>
<evidence type="ECO:0000259" key="11">
    <source>
        <dbReference type="SMART" id="SM00035"/>
    </source>
</evidence>
<evidence type="ECO:0000256" key="6">
    <source>
        <dbReference type="ARBA" id="ARBA00023180"/>
    </source>
</evidence>
<evidence type="ECO:0000256" key="7">
    <source>
        <dbReference type="SAM" id="Coils"/>
    </source>
</evidence>
<evidence type="ECO:0000259" key="10">
    <source>
        <dbReference type="SMART" id="SM00030"/>
    </source>
</evidence>
<comment type="subcellular location">
    <subcellularLocation>
        <location evidence="1">Secreted</location>
    </subcellularLocation>
</comment>
<evidence type="ECO:0000256" key="8">
    <source>
        <dbReference type="SAM" id="MobiDB-lite"/>
    </source>
</evidence>
<dbReference type="PANTHER" id="PTHR10970:SF4">
    <property type="match status" value="1"/>
</dbReference>
<dbReference type="RefSeq" id="XP_032815252.1">
    <property type="nucleotide sequence ID" value="XM_032959361.1"/>
</dbReference>
<evidence type="ECO:0000256" key="3">
    <source>
        <dbReference type="ARBA" id="ARBA00022525"/>
    </source>
</evidence>
<protein>
    <submittedName>
        <fullName evidence="13">Clusterin isoform X4</fullName>
    </submittedName>
</protein>
<feature type="coiled-coil region" evidence="7">
    <location>
        <begin position="164"/>
        <end position="202"/>
    </location>
</feature>
<evidence type="ECO:0000313" key="12">
    <source>
        <dbReference type="Proteomes" id="UP001318040"/>
    </source>
</evidence>
<accession>A0AAJ7TES1</accession>
<reference evidence="13" key="1">
    <citation type="submission" date="2025-08" db="UniProtKB">
        <authorList>
            <consortium name="RefSeq"/>
        </authorList>
    </citation>
    <scope>IDENTIFICATION</scope>
    <source>
        <tissue evidence="13">Sperm</tissue>
    </source>
</reference>
<dbReference type="Proteomes" id="UP001318040">
    <property type="component" value="Chromosome 23"/>
</dbReference>
<gene>
    <name evidence="13" type="primary">CLU</name>
</gene>
<keyword evidence="6" id="KW-0325">Glycoprotein</keyword>
<dbReference type="GO" id="GO:0005634">
    <property type="term" value="C:nucleus"/>
    <property type="evidence" value="ECO:0007669"/>
    <property type="project" value="TreeGrafter"/>
</dbReference>
<evidence type="ECO:0000256" key="4">
    <source>
        <dbReference type="ARBA" id="ARBA00022729"/>
    </source>
</evidence>
<dbReference type="SMART" id="SM00035">
    <property type="entry name" value="CLa"/>
    <property type="match status" value="1"/>
</dbReference>
<keyword evidence="9" id="KW-1133">Transmembrane helix</keyword>
<sequence length="595" mass="65531">MSAAKSIRSHSESACGGVKCGLICQRARGECAHKARERSEKEGGAVASPSGPCTATSRPPCGAVDPKLTRGRLVLEDRQNTPGTYREALPQPRAGTTMGATASRRLLLLMHVALLMLLMTMMGAKPGAALTVEQLQKLSTDGGALLDRELKRGFRGLRVLKTFADRNEEKHVGLQAELKRTLEQKQEAIELARDAHARLDTRGKACNASLWPAWESECRPCLERSCKRFVSLTCGGGGGGFGGFGRDVDRFFQRFNPFSFILGDEADEWLNLTDVTNDDGGKSFATMEEHFHNLSEEVTNLFQRSSSALASVTPTLADTLGQDLVRWFRTPLPSRAGFRAPRSLDWMDHSPFLRWPERTPLLGLSEDQLFWSSPTSIRPGLGPVATVKNLLERLFGVHREVATAGDKEEEHTVTSSGGLGQEGDAFRCKQIQRSSKGCLAMKVECERCEALVKECPELGTLQREQTHALDAVESSWERYNRTLDVTGRHLRESARLLDSMMHRFGWVSRLVESLGNSSVDFHVETVLSREGTGGEGASGPPDTAVSVRLYDSQEPMTFSVPGSLAWDDPHFIRTVVERALRQYQERGSGENATVK</sequence>
<keyword evidence="9" id="KW-0812">Transmembrane</keyword>
<dbReference type="GO" id="GO:0005615">
    <property type="term" value="C:extracellular space"/>
    <property type="evidence" value="ECO:0007669"/>
    <property type="project" value="TreeGrafter"/>
</dbReference>
<dbReference type="InterPro" id="IPR016014">
    <property type="entry name" value="Clusterin_N"/>
</dbReference>
<name>A0AAJ7TES1_PETMA</name>
<organism evidence="12 13">
    <name type="scientific">Petromyzon marinus</name>
    <name type="common">Sea lamprey</name>
    <dbReference type="NCBI Taxonomy" id="7757"/>
    <lineage>
        <taxon>Eukaryota</taxon>
        <taxon>Metazoa</taxon>
        <taxon>Chordata</taxon>
        <taxon>Craniata</taxon>
        <taxon>Vertebrata</taxon>
        <taxon>Cyclostomata</taxon>
        <taxon>Hyperoartia</taxon>
        <taxon>Petromyzontiformes</taxon>
        <taxon>Petromyzontidae</taxon>
        <taxon>Petromyzon</taxon>
    </lineage>
</organism>
<dbReference type="Pfam" id="PF01093">
    <property type="entry name" value="Clusterin"/>
    <property type="match status" value="1"/>
</dbReference>
<keyword evidence="4" id="KW-0732">Signal</keyword>